<dbReference type="InterPro" id="IPR036691">
    <property type="entry name" value="Endo/exonu/phosph_ase_sf"/>
</dbReference>
<gene>
    <name evidence="2" type="ORF">Lalb_Chr12g0203751</name>
</gene>
<dbReference type="Pfam" id="PF03372">
    <property type="entry name" value="Exo_endo_phos"/>
    <property type="match status" value="1"/>
</dbReference>
<feature type="domain" description="Endonuclease/exonuclease/phosphatase" evidence="1">
    <location>
        <begin position="6"/>
        <end position="75"/>
    </location>
</feature>
<dbReference type="GO" id="GO:0004527">
    <property type="term" value="F:exonuclease activity"/>
    <property type="evidence" value="ECO:0007669"/>
    <property type="project" value="UniProtKB-KW"/>
</dbReference>
<protein>
    <submittedName>
        <fullName evidence="2">Putative endonuclease/exonuclease/phosphatase</fullName>
    </submittedName>
</protein>
<comment type="caution">
    <text evidence="2">The sequence shown here is derived from an EMBL/GenBank/DDBJ whole genome shotgun (WGS) entry which is preliminary data.</text>
</comment>
<keyword evidence="2" id="KW-0378">Hydrolase</keyword>
<keyword evidence="3" id="KW-1185">Reference proteome</keyword>
<dbReference type="Proteomes" id="UP000447434">
    <property type="component" value="Chromosome 12"/>
</dbReference>
<dbReference type="InterPro" id="IPR005135">
    <property type="entry name" value="Endo/exonuclease/phosphatase"/>
</dbReference>
<organism evidence="2 3">
    <name type="scientific">Lupinus albus</name>
    <name type="common">White lupine</name>
    <name type="synonym">Lupinus termis</name>
    <dbReference type="NCBI Taxonomy" id="3870"/>
    <lineage>
        <taxon>Eukaryota</taxon>
        <taxon>Viridiplantae</taxon>
        <taxon>Streptophyta</taxon>
        <taxon>Embryophyta</taxon>
        <taxon>Tracheophyta</taxon>
        <taxon>Spermatophyta</taxon>
        <taxon>Magnoliopsida</taxon>
        <taxon>eudicotyledons</taxon>
        <taxon>Gunneridae</taxon>
        <taxon>Pentapetalae</taxon>
        <taxon>rosids</taxon>
        <taxon>fabids</taxon>
        <taxon>Fabales</taxon>
        <taxon>Fabaceae</taxon>
        <taxon>Papilionoideae</taxon>
        <taxon>50 kb inversion clade</taxon>
        <taxon>genistoids sensu lato</taxon>
        <taxon>core genistoids</taxon>
        <taxon>Genisteae</taxon>
        <taxon>Lupinus</taxon>
    </lineage>
</organism>
<name>A0A6A4PMW6_LUPAL</name>
<keyword evidence="2" id="KW-0540">Nuclease</keyword>
<dbReference type="AlphaFoldDB" id="A0A6A4PMW6"/>
<dbReference type="Gene3D" id="3.60.10.10">
    <property type="entry name" value="Endonuclease/exonuclease/phosphatase"/>
    <property type="match status" value="1"/>
</dbReference>
<proteinExistence type="predicted"/>
<evidence type="ECO:0000313" key="3">
    <source>
        <dbReference type="Proteomes" id="UP000447434"/>
    </source>
</evidence>
<dbReference type="SUPFAM" id="SSF56219">
    <property type="entry name" value="DNase I-like"/>
    <property type="match status" value="1"/>
</dbReference>
<accession>A0A6A4PMW6</accession>
<dbReference type="OrthoDB" id="1431600at2759"/>
<dbReference type="EMBL" id="WOCE01000012">
    <property type="protein sequence ID" value="KAE9602832.1"/>
    <property type="molecule type" value="Genomic_DNA"/>
</dbReference>
<dbReference type="GO" id="GO:0004519">
    <property type="term" value="F:endonuclease activity"/>
    <property type="evidence" value="ECO:0007669"/>
    <property type="project" value="UniProtKB-KW"/>
</dbReference>
<reference evidence="3" key="1">
    <citation type="journal article" date="2020" name="Nat. Commun.">
        <title>Genome sequence of the cluster root forming white lupin.</title>
        <authorList>
            <person name="Hufnagel B."/>
            <person name="Marques A."/>
            <person name="Soriano A."/>
            <person name="Marques L."/>
            <person name="Divol F."/>
            <person name="Doumas P."/>
            <person name="Sallet E."/>
            <person name="Mancinotti D."/>
            <person name="Carrere S."/>
            <person name="Marande W."/>
            <person name="Arribat S."/>
            <person name="Keller J."/>
            <person name="Huneau C."/>
            <person name="Blein T."/>
            <person name="Aime D."/>
            <person name="Laguerre M."/>
            <person name="Taylor J."/>
            <person name="Schubert V."/>
            <person name="Nelson M."/>
            <person name="Geu-Flores F."/>
            <person name="Crespi M."/>
            <person name="Gallardo-Guerrero K."/>
            <person name="Delaux P.-M."/>
            <person name="Salse J."/>
            <person name="Berges H."/>
            <person name="Guyot R."/>
            <person name="Gouzy J."/>
            <person name="Peret B."/>
        </authorList>
    </citation>
    <scope>NUCLEOTIDE SEQUENCE [LARGE SCALE GENOMIC DNA]</scope>
    <source>
        <strain evidence="3">cv. Amiga</strain>
    </source>
</reference>
<evidence type="ECO:0000259" key="1">
    <source>
        <dbReference type="Pfam" id="PF03372"/>
    </source>
</evidence>
<keyword evidence="2" id="KW-0269">Exonuclease</keyword>
<sequence>MGGAVKKKAVRKMIRKENLDFLCIQETKLDHIDHKLCSSLWYDCDVDWGFQPSVGNSGGLLSIWRNDRFHKVSSFYGKGYLGVTGNFCI</sequence>
<evidence type="ECO:0000313" key="2">
    <source>
        <dbReference type="EMBL" id="KAE9602832.1"/>
    </source>
</evidence>
<keyword evidence="2" id="KW-0255">Endonuclease</keyword>